<name>A0ABQ9EEG3_TEGGR</name>
<keyword evidence="2" id="KW-1133">Transmembrane helix</keyword>
<accession>A0ABQ9EEG3</accession>
<comment type="caution">
    <text evidence="3">The sequence shown here is derived from an EMBL/GenBank/DDBJ whole genome shotgun (WGS) entry which is preliminary data.</text>
</comment>
<keyword evidence="4" id="KW-1185">Reference proteome</keyword>
<evidence type="ECO:0000313" key="4">
    <source>
        <dbReference type="Proteomes" id="UP001217089"/>
    </source>
</evidence>
<dbReference type="Proteomes" id="UP001217089">
    <property type="component" value="Unassembled WGS sequence"/>
</dbReference>
<feature type="region of interest" description="Disordered" evidence="1">
    <location>
        <begin position="159"/>
        <end position="211"/>
    </location>
</feature>
<sequence>MFILCEKIDAHKNVSPIFCVRQIDLTEKCGETYDYEIYDVSETTYNCDLKPVGRICSYFGDIVPYISDSSPATAIIIPILVIGLVIVIVFTAIACKRRQQQQQLGLTRNLSPTTTQPQPQQTHVVVYHHVVPPQQGGGDFSSNPQQPLMSGRGQQIEIHQYPPNPQQMPLQGYGQQMTTGQFYPPNPSKQDDDKRSYGPPPSYEEAAKNLV</sequence>
<reference evidence="3 4" key="1">
    <citation type="submission" date="2022-12" db="EMBL/GenBank/DDBJ databases">
        <title>Chromosome-level genome of Tegillarca granosa.</title>
        <authorList>
            <person name="Kim J."/>
        </authorList>
    </citation>
    <scope>NUCLEOTIDE SEQUENCE [LARGE SCALE GENOMIC DNA]</scope>
    <source>
        <strain evidence="3">Teg-2019</strain>
        <tissue evidence="3">Adductor muscle</tissue>
    </source>
</reference>
<keyword evidence="2" id="KW-0472">Membrane</keyword>
<dbReference type="EMBL" id="JARBDR010000918">
    <property type="protein sequence ID" value="KAJ8302231.1"/>
    <property type="molecule type" value="Genomic_DNA"/>
</dbReference>
<gene>
    <name evidence="3" type="ORF">KUTeg_021218</name>
</gene>
<evidence type="ECO:0000256" key="2">
    <source>
        <dbReference type="SAM" id="Phobius"/>
    </source>
</evidence>
<feature type="transmembrane region" description="Helical" evidence="2">
    <location>
        <begin position="75"/>
        <end position="95"/>
    </location>
</feature>
<keyword evidence="2" id="KW-0812">Transmembrane</keyword>
<feature type="compositionally biased region" description="Polar residues" evidence="1">
    <location>
        <begin position="167"/>
        <end position="181"/>
    </location>
</feature>
<evidence type="ECO:0000256" key="1">
    <source>
        <dbReference type="SAM" id="MobiDB-lite"/>
    </source>
</evidence>
<evidence type="ECO:0000313" key="3">
    <source>
        <dbReference type="EMBL" id="KAJ8302231.1"/>
    </source>
</evidence>
<organism evidence="3 4">
    <name type="scientific">Tegillarca granosa</name>
    <name type="common">Malaysian cockle</name>
    <name type="synonym">Anadara granosa</name>
    <dbReference type="NCBI Taxonomy" id="220873"/>
    <lineage>
        <taxon>Eukaryota</taxon>
        <taxon>Metazoa</taxon>
        <taxon>Spiralia</taxon>
        <taxon>Lophotrochozoa</taxon>
        <taxon>Mollusca</taxon>
        <taxon>Bivalvia</taxon>
        <taxon>Autobranchia</taxon>
        <taxon>Pteriomorphia</taxon>
        <taxon>Arcoida</taxon>
        <taxon>Arcoidea</taxon>
        <taxon>Arcidae</taxon>
        <taxon>Tegillarca</taxon>
    </lineage>
</organism>
<proteinExistence type="predicted"/>
<protein>
    <submittedName>
        <fullName evidence="3">Uncharacterized protein</fullName>
    </submittedName>
</protein>